<evidence type="ECO:0000313" key="5">
    <source>
        <dbReference type="EMBL" id="MBB5046613.1"/>
    </source>
</evidence>
<dbReference type="PANTHER" id="PTHR37418">
    <property type="entry name" value="3-KETO-5-AMINOHEXANOATE CLEAVAGE ENZYME-RELATED"/>
    <property type="match status" value="1"/>
</dbReference>
<dbReference type="Gene3D" id="3.20.20.70">
    <property type="entry name" value="Aldolase class I"/>
    <property type="match status" value="1"/>
</dbReference>
<name>A0A7W7Z245_9BRAD</name>
<dbReference type="RefSeq" id="WP_184255698.1">
    <property type="nucleotide sequence ID" value="NZ_JACHIH010000005.1"/>
</dbReference>
<keyword evidence="3" id="KW-0479">Metal-binding</keyword>
<comment type="caution">
    <text evidence="5">The sequence shown here is derived from an EMBL/GenBank/DDBJ whole genome shotgun (WGS) entry which is preliminary data.</text>
</comment>
<evidence type="ECO:0000313" key="6">
    <source>
        <dbReference type="Proteomes" id="UP000542353"/>
    </source>
</evidence>
<keyword evidence="2" id="KW-0808">Transferase</keyword>
<keyword evidence="4" id="KW-0862">Zinc</keyword>
<accession>A0A7W7Z245</accession>
<dbReference type="EMBL" id="JACHIH010000005">
    <property type="protein sequence ID" value="MBB5046613.1"/>
    <property type="molecule type" value="Genomic_DNA"/>
</dbReference>
<dbReference type="PANTHER" id="PTHR37418:SF2">
    <property type="entry name" value="3-KETO-5-AMINOHEXANOATE CLEAVAGE ENZYME"/>
    <property type="match status" value="1"/>
</dbReference>
<dbReference type="AlphaFoldDB" id="A0A7W7Z245"/>
<dbReference type="GO" id="GO:0046872">
    <property type="term" value="F:metal ion binding"/>
    <property type="evidence" value="ECO:0007669"/>
    <property type="project" value="UniProtKB-KW"/>
</dbReference>
<dbReference type="InterPro" id="IPR013785">
    <property type="entry name" value="Aldolase_TIM"/>
</dbReference>
<sequence>MSKLVITAAITGGVHVPSLSPYFPHTPDMVVEQAVGAAAAGAAVVHIHARDPKDSRPSSDVNVFEDIVSAIDQQCDAAICITTGGGLGMTSEERLKPVNILKPELASLNAGSMNFAIHPLADKVKQPKFDWEIPYLKSTEDLVFPNTFKSLKVFSAGMQAVGTKPELEVYDVGMINNIKYLIDTGALKTPVYLQFVMGILGGMPATPANLLFLVDTAQKLIGAENFVWSCCAAGRTQMPLLTLAMTLGGNVRVGLEDNLYIGPGQLAKSSAEQVEKIIRIAKELNFEIASPAEARQILGLKGQAEVGWAARSNAGRKVAGGKGGQL</sequence>
<keyword evidence="6" id="KW-1185">Reference proteome</keyword>
<protein>
    <submittedName>
        <fullName evidence="5">Uncharacterized protein (DUF849 family)</fullName>
    </submittedName>
</protein>
<dbReference type="Pfam" id="PF05853">
    <property type="entry name" value="BKACE"/>
    <property type="match status" value="1"/>
</dbReference>
<evidence type="ECO:0000256" key="1">
    <source>
        <dbReference type="ARBA" id="ARBA00001947"/>
    </source>
</evidence>
<evidence type="ECO:0000256" key="3">
    <source>
        <dbReference type="ARBA" id="ARBA00022723"/>
    </source>
</evidence>
<dbReference type="InterPro" id="IPR008567">
    <property type="entry name" value="BKACE"/>
</dbReference>
<reference evidence="5 6" key="1">
    <citation type="submission" date="2020-08" db="EMBL/GenBank/DDBJ databases">
        <title>Genomic Encyclopedia of Type Strains, Phase IV (KMG-IV): sequencing the most valuable type-strain genomes for metagenomic binning, comparative biology and taxonomic classification.</title>
        <authorList>
            <person name="Goeker M."/>
        </authorList>
    </citation>
    <scope>NUCLEOTIDE SEQUENCE [LARGE SCALE GENOMIC DNA]</scope>
    <source>
        <strain evidence="5 6">DSM 12706</strain>
    </source>
</reference>
<evidence type="ECO:0000256" key="2">
    <source>
        <dbReference type="ARBA" id="ARBA00022679"/>
    </source>
</evidence>
<dbReference type="Proteomes" id="UP000542353">
    <property type="component" value="Unassembled WGS sequence"/>
</dbReference>
<proteinExistence type="predicted"/>
<dbReference type="GO" id="GO:0043720">
    <property type="term" value="F:3-keto-5-aminohexanoate cleavage activity"/>
    <property type="evidence" value="ECO:0007669"/>
    <property type="project" value="InterPro"/>
</dbReference>
<gene>
    <name evidence="5" type="ORF">HNR60_001361</name>
</gene>
<evidence type="ECO:0000256" key="4">
    <source>
        <dbReference type="ARBA" id="ARBA00022833"/>
    </source>
</evidence>
<comment type="cofactor">
    <cofactor evidence="1">
        <name>Zn(2+)</name>
        <dbReference type="ChEBI" id="CHEBI:29105"/>
    </cofactor>
</comment>
<organism evidence="5 6">
    <name type="scientific">Rhodopseudomonas rhenobacensis</name>
    <dbReference type="NCBI Taxonomy" id="87461"/>
    <lineage>
        <taxon>Bacteria</taxon>
        <taxon>Pseudomonadati</taxon>
        <taxon>Pseudomonadota</taxon>
        <taxon>Alphaproteobacteria</taxon>
        <taxon>Hyphomicrobiales</taxon>
        <taxon>Nitrobacteraceae</taxon>
        <taxon>Rhodopseudomonas</taxon>
    </lineage>
</organism>